<dbReference type="PANTHER" id="PTHR16861:SF4">
    <property type="entry name" value="SH3 DOMAIN PROTEIN (AFU_ORTHOLOGUE AFUA_1G13610)"/>
    <property type="match status" value="1"/>
</dbReference>
<evidence type="ECO:0000256" key="3">
    <source>
        <dbReference type="SAM" id="SignalP"/>
    </source>
</evidence>
<feature type="region of interest" description="Disordered" evidence="1">
    <location>
        <begin position="236"/>
        <end position="257"/>
    </location>
</feature>
<evidence type="ECO:0000256" key="2">
    <source>
        <dbReference type="SAM" id="Phobius"/>
    </source>
</evidence>
<comment type="caution">
    <text evidence="5">The sequence shown here is derived from an EMBL/GenBank/DDBJ whole genome shotgun (WGS) entry which is preliminary data.</text>
</comment>
<gene>
    <name evidence="5" type="ORF">QBC35DRAFT_222440</name>
</gene>
<feature type="compositionally biased region" description="Low complexity" evidence="1">
    <location>
        <begin position="243"/>
        <end position="253"/>
    </location>
</feature>
<dbReference type="InterPro" id="IPR002889">
    <property type="entry name" value="WSC_carb-bd"/>
</dbReference>
<evidence type="ECO:0000256" key="1">
    <source>
        <dbReference type="SAM" id="MobiDB-lite"/>
    </source>
</evidence>
<keyword evidence="6" id="KW-1185">Reference proteome</keyword>
<keyword evidence="2" id="KW-0812">Transmembrane</keyword>
<dbReference type="Proteomes" id="UP001302126">
    <property type="component" value="Unassembled WGS sequence"/>
</dbReference>
<feature type="signal peptide" evidence="3">
    <location>
        <begin position="1"/>
        <end position="25"/>
    </location>
</feature>
<reference evidence="5" key="1">
    <citation type="journal article" date="2023" name="Mol. Phylogenet. Evol.">
        <title>Genome-scale phylogeny and comparative genomics of the fungal order Sordariales.</title>
        <authorList>
            <person name="Hensen N."/>
            <person name="Bonometti L."/>
            <person name="Westerberg I."/>
            <person name="Brannstrom I.O."/>
            <person name="Guillou S."/>
            <person name="Cros-Aarteil S."/>
            <person name="Calhoun S."/>
            <person name="Haridas S."/>
            <person name="Kuo A."/>
            <person name="Mondo S."/>
            <person name="Pangilinan J."/>
            <person name="Riley R."/>
            <person name="LaButti K."/>
            <person name="Andreopoulos B."/>
            <person name="Lipzen A."/>
            <person name="Chen C."/>
            <person name="Yan M."/>
            <person name="Daum C."/>
            <person name="Ng V."/>
            <person name="Clum A."/>
            <person name="Steindorff A."/>
            <person name="Ohm R.A."/>
            <person name="Martin F."/>
            <person name="Silar P."/>
            <person name="Natvig D.O."/>
            <person name="Lalanne C."/>
            <person name="Gautier V."/>
            <person name="Ament-Velasquez S.L."/>
            <person name="Kruys A."/>
            <person name="Hutchinson M.I."/>
            <person name="Powell A.J."/>
            <person name="Barry K."/>
            <person name="Miller A.N."/>
            <person name="Grigoriev I.V."/>
            <person name="Debuchy R."/>
            <person name="Gladieux P."/>
            <person name="Hiltunen Thoren M."/>
            <person name="Johannesson H."/>
        </authorList>
    </citation>
    <scope>NUCLEOTIDE SEQUENCE</scope>
    <source>
        <strain evidence="5">PSN309</strain>
    </source>
</reference>
<proteinExistence type="predicted"/>
<dbReference type="SMART" id="SM00321">
    <property type="entry name" value="WSC"/>
    <property type="match status" value="1"/>
</dbReference>
<dbReference type="AlphaFoldDB" id="A0AAN7AP21"/>
<reference evidence="5" key="2">
    <citation type="submission" date="2023-05" db="EMBL/GenBank/DDBJ databases">
        <authorList>
            <consortium name="Lawrence Berkeley National Laboratory"/>
            <person name="Steindorff A."/>
            <person name="Hensen N."/>
            <person name="Bonometti L."/>
            <person name="Westerberg I."/>
            <person name="Brannstrom I.O."/>
            <person name="Guillou S."/>
            <person name="Cros-Aarteil S."/>
            <person name="Calhoun S."/>
            <person name="Haridas S."/>
            <person name="Kuo A."/>
            <person name="Mondo S."/>
            <person name="Pangilinan J."/>
            <person name="Riley R."/>
            <person name="Labutti K."/>
            <person name="Andreopoulos B."/>
            <person name="Lipzen A."/>
            <person name="Chen C."/>
            <person name="Yanf M."/>
            <person name="Daum C."/>
            <person name="Ng V."/>
            <person name="Clum A."/>
            <person name="Ohm R."/>
            <person name="Martin F."/>
            <person name="Silar P."/>
            <person name="Natvig D."/>
            <person name="Lalanne C."/>
            <person name="Gautier V."/>
            <person name="Ament-Velasquez S.L."/>
            <person name="Kruys A."/>
            <person name="Hutchinson M.I."/>
            <person name="Powell A.J."/>
            <person name="Barry K."/>
            <person name="Miller A.N."/>
            <person name="Grigoriev I.V."/>
            <person name="Debuchy R."/>
            <person name="Gladieux P."/>
            <person name="Thoren M.H."/>
            <person name="Johannesson H."/>
        </authorList>
    </citation>
    <scope>NUCLEOTIDE SEQUENCE</scope>
    <source>
        <strain evidence="5">PSN309</strain>
    </source>
</reference>
<keyword evidence="3" id="KW-0732">Signal</keyword>
<evidence type="ECO:0000313" key="5">
    <source>
        <dbReference type="EMBL" id="KAK4192415.1"/>
    </source>
</evidence>
<feature type="chain" id="PRO_5042963542" description="WSC domain-containing protein" evidence="3">
    <location>
        <begin position="26"/>
        <end position="329"/>
    </location>
</feature>
<dbReference type="PANTHER" id="PTHR16861">
    <property type="entry name" value="GLYCOPROTEIN 38"/>
    <property type="match status" value="1"/>
</dbReference>
<evidence type="ECO:0000259" key="4">
    <source>
        <dbReference type="PROSITE" id="PS51212"/>
    </source>
</evidence>
<dbReference type="PROSITE" id="PS51212">
    <property type="entry name" value="WSC"/>
    <property type="match status" value="1"/>
</dbReference>
<feature type="domain" description="WSC" evidence="4">
    <location>
        <begin position="30"/>
        <end position="123"/>
    </location>
</feature>
<protein>
    <recommendedName>
        <fullName evidence="4">WSC domain-containing protein</fullName>
    </recommendedName>
</protein>
<name>A0AAN7AP21_9PEZI</name>
<dbReference type="EMBL" id="MU864354">
    <property type="protein sequence ID" value="KAK4192415.1"/>
    <property type="molecule type" value="Genomic_DNA"/>
</dbReference>
<keyword evidence="2" id="KW-0472">Membrane</keyword>
<keyword evidence="2" id="KW-1133">Transmembrane helix</keyword>
<feature type="transmembrane region" description="Helical" evidence="2">
    <location>
        <begin position="198"/>
        <end position="225"/>
    </location>
</feature>
<feature type="region of interest" description="Disordered" evidence="1">
    <location>
        <begin position="140"/>
        <end position="161"/>
    </location>
</feature>
<dbReference type="Pfam" id="PF01822">
    <property type="entry name" value="WSC"/>
    <property type="match status" value="1"/>
</dbReference>
<accession>A0AAN7AP21</accession>
<sequence>MASQRTALLWALLSLAALLCGMAEAQDGPSIPIKYCAKSNTGFDLDPDKYPIMSDFQSEGRCNGNCTTAKKAFAIIQEKACWCSDYIPAKADLKSTSECNYTCPGYPSDLCGGYGVFAYLQIVQFRPSGTAKAGIGAITEDPLPAETPAPPKSETTSAGEPVVETVTVGGTVRTVTTTPQATSAGNQLQEDSSSSSGLAGGAIAGIVVGIIGGLCVLGAFLFILWKKKRQGDGEKGFVSPMRGGSSSGITGTSKGPMVTADPIGWEAKRRSHLMPVDPRLDPFAKGIYLHNPNRSHDSISSLQDNHDYSRRVTEAPRVLRAINPDPDIP</sequence>
<organism evidence="5 6">
    <name type="scientific">Podospora australis</name>
    <dbReference type="NCBI Taxonomy" id="1536484"/>
    <lineage>
        <taxon>Eukaryota</taxon>
        <taxon>Fungi</taxon>
        <taxon>Dikarya</taxon>
        <taxon>Ascomycota</taxon>
        <taxon>Pezizomycotina</taxon>
        <taxon>Sordariomycetes</taxon>
        <taxon>Sordariomycetidae</taxon>
        <taxon>Sordariales</taxon>
        <taxon>Podosporaceae</taxon>
        <taxon>Podospora</taxon>
    </lineage>
</organism>
<evidence type="ECO:0000313" key="6">
    <source>
        <dbReference type="Proteomes" id="UP001302126"/>
    </source>
</evidence>